<sequence>METVLDALKAMGKASSREIAARMAIEPRDALEMLKEQQETGTVTFLNGYWSLSGIAKAVKRETPKQEAPKESTVKIGEPQMLETIREHGPQTAEDLATLLGITSRKVTSTLAMATGKGRLSRVKRDGKYWYCLPDTDAAPESVHEPAPDTYNASTTDIASAATSDNAESAPAVVVEEPTVTTDKPEVTEELSSADTASDETESVSDTPPAYAQPAAHTPDVMELPSPRVVAKNLRRHKAQLARLQKAHGAVKAVRRYGLQVTPPPKEIVREIRRLTAIVEAGKKLGGAVSMAKKYLARINRYEN</sequence>
<reference evidence="2" key="1">
    <citation type="journal article" date="2018" name="Genome Biol.">
        <title>SKESA: strategic k-mer extension for scrupulous assemblies.</title>
        <authorList>
            <person name="Souvorov A."/>
            <person name="Agarwala R."/>
            <person name="Lipman D.J."/>
        </authorList>
    </citation>
    <scope>NUCLEOTIDE SEQUENCE</scope>
    <source>
        <strain evidence="2">MA.CK_00/00002125</strain>
    </source>
</reference>
<dbReference type="EMBL" id="DAAWYJ010000002">
    <property type="protein sequence ID" value="HAG0013163.1"/>
    <property type="molecule type" value="Genomic_DNA"/>
</dbReference>
<reference evidence="2" key="2">
    <citation type="submission" date="2020-02" db="EMBL/GenBank/DDBJ databases">
        <authorList>
            <consortium name="NCBI Pathogen Detection Project"/>
        </authorList>
    </citation>
    <scope>NUCLEOTIDE SEQUENCE</scope>
    <source>
        <strain evidence="2">MA.CK_00/00002125</strain>
    </source>
</reference>
<dbReference type="AlphaFoldDB" id="A0A756LB63"/>
<dbReference type="SUPFAM" id="SSF46785">
    <property type="entry name" value="Winged helix' DNA-binding domain"/>
    <property type="match status" value="1"/>
</dbReference>
<comment type="caution">
    <text evidence="2">The sequence shown here is derived from an EMBL/GenBank/DDBJ whole genome shotgun (WGS) entry which is preliminary data.</text>
</comment>
<accession>A0A756LB63</accession>
<organism evidence="2">
    <name type="scientific">Salmonella enterica</name>
    <name type="common">Salmonella choleraesuis</name>
    <dbReference type="NCBI Taxonomy" id="28901"/>
    <lineage>
        <taxon>Bacteria</taxon>
        <taxon>Pseudomonadati</taxon>
        <taxon>Pseudomonadota</taxon>
        <taxon>Gammaproteobacteria</taxon>
        <taxon>Enterobacterales</taxon>
        <taxon>Enterobacteriaceae</taxon>
        <taxon>Salmonella</taxon>
    </lineage>
</organism>
<evidence type="ECO:0000256" key="1">
    <source>
        <dbReference type="SAM" id="MobiDB-lite"/>
    </source>
</evidence>
<proteinExistence type="predicted"/>
<feature type="compositionally biased region" description="Low complexity" evidence="1">
    <location>
        <begin position="162"/>
        <end position="182"/>
    </location>
</feature>
<dbReference type="InterPro" id="IPR036390">
    <property type="entry name" value="WH_DNA-bd_sf"/>
</dbReference>
<feature type="region of interest" description="Disordered" evidence="1">
    <location>
        <begin position="162"/>
        <end position="216"/>
    </location>
</feature>
<gene>
    <name evidence="2" type="ORF">G8O67_000364</name>
</gene>
<dbReference type="Pfam" id="PF07789">
    <property type="entry name" value="DUF1627"/>
    <property type="match status" value="1"/>
</dbReference>
<protein>
    <submittedName>
        <fullName evidence="2">DUF1627 domain-containing protein</fullName>
    </submittedName>
</protein>
<name>A0A756LB63_SALER</name>
<dbReference type="InterPro" id="IPR012432">
    <property type="entry name" value="DUF1627"/>
</dbReference>
<evidence type="ECO:0000313" key="2">
    <source>
        <dbReference type="EMBL" id="HAG0013163.1"/>
    </source>
</evidence>